<accession>A0A0L6W335</accession>
<dbReference type="Proteomes" id="UP000037175">
    <property type="component" value="Unassembled WGS sequence"/>
</dbReference>
<dbReference type="Pfam" id="PF07786">
    <property type="entry name" value="HGSNAT_cat"/>
    <property type="match status" value="1"/>
</dbReference>
<sequence length="230" mass="26581">MLNRDERKRIWELDFLRGIALILMIIFHFLYDLNEFFHYPVAYYTGVYYYIGKVSVILFMLISGISSSLSRNNLKRGLRLLIIAMGITAVTHLWQAQWGIKFGILHFLGVSIMLYPALARLPSIALPVLGTLAIWAGRFLPEVSFDYLFPLGIKSSNFVSSDYYPLIPWLGVFVYGVFLGKVLYKNHKSLLKFRFSPQNPVNYLGAHTLIVYLIHQPLLLLMLNIIFHFL</sequence>
<proteinExistence type="predicted"/>
<feature type="transmembrane region" description="Helical" evidence="1">
    <location>
        <begin position="124"/>
        <end position="141"/>
    </location>
</feature>
<evidence type="ECO:0000313" key="3">
    <source>
        <dbReference type="EMBL" id="KNZ69808.1"/>
    </source>
</evidence>
<keyword evidence="1" id="KW-1133">Transmembrane helix</keyword>
<dbReference type="AlphaFoldDB" id="A0A0L6W335"/>
<dbReference type="RefSeq" id="WP_052217544.1">
    <property type="nucleotide sequence ID" value="NZ_LGTE01000008.1"/>
</dbReference>
<feature type="transmembrane region" description="Helical" evidence="1">
    <location>
        <begin position="204"/>
        <end position="227"/>
    </location>
</feature>
<evidence type="ECO:0000313" key="4">
    <source>
        <dbReference type="Proteomes" id="UP000037175"/>
    </source>
</evidence>
<feature type="transmembrane region" description="Helical" evidence="1">
    <location>
        <begin position="47"/>
        <end position="65"/>
    </location>
</feature>
<name>A0A0L6W335_9FIRM</name>
<protein>
    <recommendedName>
        <fullName evidence="2">Heparan-alpha-glucosaminide N-acetyltransferase catalytic domain-containing protein</fullName>
    </recommendedName>
</protein>
<feature type="transmembrane region" description="Helical" evidence="1">
    <location>
        <begin position="12"/>
        <end position="31"/>
    </location>
</feature>
<dbReference type="PATRIC" id="fig|281456.6.peg.1512"/>
<dbReference type="InterPro" id="IPR012429">
    <property type="entry name" value="HGSNAT_cat"/>
</dbReference>
<keyword evidence="4" id="KW-1185">Reference proteome</keyword>
<feature type="transmembrane region" description="Helical" evidence="1">
    <location>
        <begin position="100"/>
        <end position="117"/>
    </location>
</feature>
<organism evidence="3 4">
    <name type="scientific">Thermincola ferriacetica</name>
    <dbReference type="NCBI Taxonomy" id="281456"/>
    <lineage>
        <taxon>Bacteria</taxon>
        <taxon>Bacillati</taxon>
        <taxon>Bacillota</taxon>
        <taxon>Clostridia</taxon>
        <taxon>Eubacteriales</taxon>
        <taxon>Thermincolaceae</taxon>
        <taxon>Thermincola</taxon>
    </lineage>
</organism>
<gene>
    <name evidence="3" type="ORF">Tfer_1418</name>
</gene>
<feature type="domain" description="Heparan-alpha-glucosaminide N-acetyltransferase catalytic" evidence="2">
    <location>
        <begin position="9"/>
        <end position="217"/>
    </location>
</feature>
<comment type="caution">
    <text evidence="3">The sequence shown here is derived from an EMBL/GenBank/DDBJ whole genome shotgun (WGS) entry which is preliminary data.</text>
</comment>
<feature type="transmembrane region" description="Helical" evidence="1">
    <location>
        <begin position="77"/>
        <end position="94"/>
    </location>
</feature>
<evidence type="ECO:0000256" key="1">
    <source>
        <dbReference type="SAM" id="Phobius"/>
    </source>
</evidence>
<feature type="transmembrane region" description="Helical" evidence="1">
    <location>
        <begin position="166"/>
        <end position="184"/>
    </location>
</feature>
<dbReference type="EMBL" id="LGTE01000008">
    <property type="protein sequence ID" value="KNZ69808.1"/>
    <property type="molecule type" value="Genomic_DNA"/>
</dbReference>
<evidence type="ECO:0000259" key="2">
    <source>
        <dbReference type="Pfam" id="PF07786"/>
    </source>
</evidence>
<keyword evidence="1" id="KW-0812">Transmembrane</keyword>
<reference evidence="4" key="1">
    <citation type="submission" date="2015-07" db="EMBL/GenBank/DDBJ databases">
        <title>Complete Genome of Thermincola ferriacetica strain Z-0001T.</title>
        <authorList>
            <person name="Lusk B."/>
            <person name="Badalamenti J.P."/>
            <person name="Parameswaran P."/>
            <person name="Bond D.R."/>
            <person name="Torres C.I."/>
        </authorList>
    </citation>
    <scope>NUCLEOTIDE SEQUENCE [LARGE SCALE GENOMIC DNA]</scope>
    <source>
        <strain evidence="4">Z-0001</strain>
    </source>
</reference>
<keyword evidence="1" id="KW-0472">Membrane</keyword>